<dbReference type="EC" id="3.1.2.14" evidence="3"/>
<gene>
    <name evidence="3" type="primary">irp4</name>
    <name evidence="3" type="ORF">EAIL5_2888</name>
</gene>
<dbReference type="EMBL" id="FR719195">
    <property type="protein sequence ID" value="CBX81708.1"/>
    <property type="molecule type" value="Genomic_DNA"/>
</dbReference>
<comment type="similarity">
    <text evidence="1">Belongs to the thioesterase family.</text>
</comment>
<reference evidence="3" key="1">
    <citation type="journal article" date="2011" name="J. Bacteriol.">
        <title>Genome Sequence of an Erwinia amylovora Strain with Pathogenicity Restricted to Rubus Plants.</title>
        <authorList>
            <person name="Powney R."/>
            <person name="Smits T.H."/>
            <person name="Sawbridge T."/>
            <person name="Frey B."/>
            <person name="Blom J."/>
            <person name="Frey J.E."/>
            <person name="Plummer K.M."/>
            <person name="Beer S.V."/>
            <person name="Luck J."/>
            <person name="Duffy B."/>
            <person name="Rodoni B."/>
        </authorList>
    </citation>
    <scope>NUCLEOTIDE SEQUENCE</scope>
    <source>
        <strain evidence="3">ATCC BAA-2158</strain>
    </source>
</reference>
<dbReference type="InterPro" id="IPR012223">
    <property type="entry name" value="TEII"/>
</dbReference>
<dbReference type="PANTHER" id="PTHR11487">
    <property type="entry name" value="THIOESTERASE"/>
    <property type="match status" value="1"/>
</dbReference>
<sequence>MPWFRHFPHEVDCRYLRLPARGARGNEAMPDSIEQLADAALQALDTICDKQIAFFGHSMGGLIAFELARKMEICWRKPARALFVSGCRAPGEPLTRCLSGLDDELFIRQLAGLGGTETVLLEQPALLRLFLSTLRQDIALCERYAGPPPAPLQTPIHVIWGTEDDLITDVMIDSWRKFSTEGNVFFYPHQGDHFYHQQQSASVCSIIYEKLNLD</sequence>
<name>E5B8A3_ERWAM</name>
<protein>
    <submittedName>
        <fullName evidence="3">Oleoyl-(Acyl-carrier-protein) hydrolase</fullName>
        <ecNumber evidence="3">3.1.2.14</ecNumber>
    </submittedName>
</protein>
<dbReference type="PANTHER" id="PTHR11487:SF0">
    <property type="entry name" value="S-ACYL FATTY ACID SYNTHASE THIOESTERASE, MEDIUM CHAIN"/>
    <property type="match status" value="1"/>
</dbReference>
<feature type="domain" description="Thioesterase" evidence="2">
    <location>
        <begin position="3"/>
        <end position="210"/>
    </location>
</feature>
<dbReference type="InterPro" id="IPR029058">
    <property type="entry name" value="AB_hydrolase_fold"/>
</dbReference>
<proteinExistence type="inferred from homology"/>
<evidence type="ECO:0000259" key="2">
    <source>
        <dbReference type="Pfam" id="PF00975"/>
    </source>
</evidence>
<evidence type="ECO:0000313" key="3">
    <source>
        <dbReference type="EMBL" id="CBX81708.1"/>
    </source>
</evidence>
<dbReference type="SUPFAM" id="SSF53474">
    <property type="entry name" value="alpha/beta-Hydrolases"/>
    <property type="match status" value="1"/>
</dbReference>
<dbReference type="GO" id="GO:0016297">
    <property type="term" value="F:fatty acyl-[ACP] hydrolase activity"/>
    <property type="evidence" value="ECO:0007669"/>
    <property type="project" value="UniProtKB-EC"/>
</dbReference>
<dbReference type="AlphaFoldDB" id="E5B8A3"/>
<accession>E5B8A3</accession>
<organism evidence="3">
    <name type="scientific">Erwinia amylovora ATCC BAA-2158</name>
    <dbReference type="NCBI Taxonomy" id="889211"/>
    <lineage>
        <taxon>Bacteria</taxon>
        <taxon>Pseudomonadati</taxon>
        <taxon>Pseudomonadota</taxon>
        <taxon>Gammaproteobacteria</taxon>
        <taxon>Enterobacterales</taxon>
        <taxon>Erwiniaceae</taxon>
        <taxon>Erwinia</taxon>
    </lineage>
</organism>
<evidence type="ECO:0000256" key="1">
    <source>
        <dbReference type="ARBA" id="ARBA00007169"/>
    </source>
</evidence>
<dbReference type="Gene3D" id="3.40.50.1820">
    <property type="entry name" value="alpha/beta hydrolase"/>
    <property type="match status" value="1"/>
</dbReference>
<dbReference type="InterPro" id="IPR001031">
    <property type="entry name" value="Thioesterase"/>
</dbReference>
<dbReference type="GO" id="GO:0008610">
    <property type="term" value="P:lipid biosynthetic process"/>
    <property type="evidence" value="ECO:0007669"/>
    <property type="project" value="TreeGrafter"/>
</dbReference>
<keyword evidence="3" id="KW-0378">Hydrolase</keyword>
<dbReference type="Pfam" id="PF00975">
    <property type="entry name" value="Thioesterase"/>
    <property type="match status" value="1"/>
</dbReference>